<dbReference type="Proteomes" id="UP000242254">
    <property type="component" value="Unassembled WGS sequence"/>
</dbReference>
<gene>
    <name evidence="1" type="ORF">RHIMIDRAFT_274095</name>
</gene>
<dbReference type="GeneID" id="35443425"/>
<keyword evidence="2" id="KW-1185">Reference proteome</keyword>
<name>A0A2G4SFP7_RHIZD</name>
<dbReference type="RefSeq" id="XP_023461303.1">
    <property type="nucleotide sequence ID" value="XM_023612436.1"/>
</dbReference>
<reference evidence="1 2" key="1">
    <citation type="journal article" date="2016" name="Proc. Natl. Acad. Sci. U.S.A.">
        <title>Lipid metabolic changes in an early divergent fungus govern the establishment of a mutualistic symbiosis with endobacteria.</title>
        <authorList>
            <person name="Lastovetsky O.A."/>
            <person name="Gaspar M.L."/>
            <person name="Mondo S.J."/>
            <person name="LaButti K.M."/>
            <person name="Sandor L."/>
            <person name="Grigoriev I.V."/>
            <person name="Henry S.A."/>
            <person name="Pawlowska T.E."/>
        </authorList>
    </citation>
    <scope>NUCLEOTIDE SEQUENCE [LARGE SCALE GENOMIC DNA]</scope>
    <source>
        <strain evidence="1 2">ATCC 52813</strain>
    </source>
</reference>
<protein>
    <submittedName>
        <fullName evidence="1">Uncharacterized protein</fullName>
    </submittedName>
</protein>
<evidence type="ECO:0000313" key="2">
    <source>
        <dbReference type="Proteomes" id="UP000242254"/>
    </source>
</evidence>
<evidence type="ECO:0000313" key="1">
    <source>
        <dbReference type="EMBL" id="PHZ07595.1"/>
    </source>
</evidence>
<organism evidence="1 2">
    <name type="scientific">Rhizopus microsporus ATCC 52813</name>
    <dbReference type="NCBI Taxonomy" id="1340429"/>
    <lineage>
        <taxon>Eukaryota</taxon>
        <taxon>Fungi</taxon>
        <taxon>Fungi incertae sedis</taxon>
        <taxon>Mucoromycota</taxon>
        <taxon>Mucoromycotina</taxon>
        <taxon>Mucoromycetes</taxon>
        <taxon>Mucorales</taxon>
        <taxon>Mucorineae</taxon>
        <taxon>Rhizopodaceae</taxon>
        <taxon>Rhizopus</taxon>
    </lineage>
</organism>
<sequence>MTVWPMITSQMPFYKVLHISVWMTSEVFATDERFLKEYFIVTSSWLSASMASGRFANYSRQLADAVGIKIISKS</sequence>
<dbReference type="EMBL" id="KZ303873">
    <property type="protein sequence ID" value="PHZ07595.1"/>
    <property type="molecule type" value="Genomic_DNA"/>
</dbReference>
<accession>A0A2G4SFP7</accession>
<proteinExistence type="predicted"/>
<dbReference type="AlphaFoldDB" id="A0A2G4SFP7"/>